<reference evidence="3 4" key="1">
    <citation type="submission" date="2016-12" db="EMBL/GenBank/DDBJ databases">
        <title>The genomes of Aspergillus section Nigri reveals drivers in fungal speciation.</title>
        <authorList>
            <consortium name="DOE Joint Genome Institute"/>
            <person name="Vesth T.C."/>
            <person name="Nybo J."/>
            <person name="Theobald S."/>
            <person name="Brandl J."/>
            <person name="Frisvad J.C."/>
            <person name="Nielsen K.F."/>
            <person name="Lyhne E.K."/>
            <person name="Kogle M.E."/>
            <person name="Kuo A."/>
            <person name="Riley R."/>
            <person name="Clum A."/>
            <person name="Nolan M."/>
            <person name="Lipzen A."/>
            <person name="Salamov A."/>
            <person name="Henrissat B."/>
            <person name="Wiebenga A."/>
            <person name="De Vries R.P."/>
            <person name="Grigoriev I.V."/>
            <person name="Mortensen U.H."/>
            <person name="Andersen M.R."/>
            <person name="Baker S.E."/>
        </authorList>
    </citation>
    <scope>NUCLEOTIDE SEQUENCE [LARGE SCALE GENOMIC DNA]</scope>
    <source>
        <strain evidence="3 4">IBT 23096</strain>
    </source>
</reference>
<evidence type="ECO:0000256" key="1">
    <source>
        <dbReference type="ARBA" id="ARBA00022468"/>
    </source>
</evidence>
<keyword evidence="1" id="KW-0343">GTPase activation</keyword>
<proteinExistence type="predicted"/>
<dbReference type="SUPFAM" id="SSF48350">
    <property type="entry name" value="GTPase activation domain, GAP"/>
    <property type="match status" value="1"/>
</dbReference>
<evidence type="ECO:0000259" key="2">
    <source>
        <dbReference type="PROSITE" id="PS50238"/>
    </source>
</evidence>
<dbReference type="EMBL" id="MSFO01000004">
    <property type="protein sequence ID" value="PLB49672.1"/>
    <property type="molecule type" value="Genomic_DNA"/>
</dbReference>
<comment type="caution">
    <text evidence="3">The sequence shown here is derived from an EMBL/GenBank/DDBJ whole genome shotgun (WGS) entry which is preliminary data.</text>
</comment>
<feature type="domain" description="Rho-GAP" evidence="2">
    <location>
        <begin position="1"/>
        <end position="87"/>
    </location>
</feature>
<dbReference type="GO" id="GO:0005938">
    <property type="term" value="C:cell cortex"/>
    <property type="evidence" value="ECO:0007669"/>
    <property type="project" value="UniProtKB-ARBA"/>
</dbReference>
<dbReference type="PANTHER" id="PTHR23176:SF136">
    <property type="entry name" value="RHO GTPASE ACTIVATOR (RGD1)"/>
    <property type="match status" value="1"/>
</dbReference>
<dbReference type="PANTHER" id="PTHR23176">
    <property type="entry name" value="RHO/RAC/CDC GTPASE-ACTIVATING PROTEIN"/>
    <property type="match status" value="1"/>
</dbReference>
<dbReference type="RefSeq" id="XP_024704974.1">
    <property type="nucleotide sequence ID" value="XM_024845695.1"/>
</dbReference>
<organism evidence="3 4">
    <name type="scientific">Aspergillus steynii IBT 23096</name>
    <dbReference type="NCBI Taxonomy" id="1392250"/>
    <lineage>
        <taxon>Eukaryota</taxon>
        <taxon>Fungi</taxon>
        <taxon>Dikarya</taxon>
        <taxon>Ascomycota</taxon>
        <taxon>Pezizomycotina</taxon>
        <taxon>Eurotiomycetes</taxon>
        <taxon>Eurotiomycetidae</taxon>
        <taxon>Eurotiales</taxon>
        <taxon>Aspergillaceae</taxon>
        <taxon>Aspergillus</taxon>
        <taxon>Aspergillus subgen. Circumdati</taxon>
    </lineage>
</organism>
<dbReference type="InterPro" id="IPR000198">
    <property type="entry name" value="RhoGAP_dom"/>
</dbReference>
<dbReference type="AlphaFoldDB" id="A0A2I2G9W7"/>
<dbReference type="GeneID" id="36553394"/>
<evidence type="ECO:0000313" key="4">
    <source>
        <dbReference type="Proteomes" id="UP000234275"/>
    </source>
</evidence>
<name>A0A2I2G9W7_9EURO</name>
<dbReference type="VEuPathDB" id="FungiDB:P170DRAFT_384868"/>
<evidence type="ECO:0000313" key="3">
    <source>
        <dbReference type="EMBL" id="PLB49672.1"/>
    </source>
</evidence>
<dbReference type="Gene3D" id="1.10.555.10">
    <property type="entry name" value="Rho GTPase activation protein"/>
    <property type="match status" value="1"/>
</dbReference>
<dbReference type="PROSITE" id="PS50238">
    <property type="entry name" value="RHOGAP"/>
    <property type="match status" value="1"/>
</dbReference>
<dbReference type="GO" id="GO:0007165">
    <property type="term" value="P:signal transduction"/>
    <property type="evidence" value="ECO:0007669"/>
    <property type="project" value="InterPro"/>
</dbReference>
<dbReference type="InterPro" id="IPR008936">
    <property type="entry name" value="Rho_GTPase_activation_prot"/>
</dbReference>
<gene>
    <name evidence="3" type="ORF">P170DRAFT_384868</name>
</gene>
<accession>A0A2I2G9W7</accession>
<dbReference type="STRING" id="1392250.A0A2I2G9W7"/>
<keyword evidence="4" id="KW-1185">Reference proteome</keyword>
<sequence length="90" mass="10025">MEDDIVRRDSVHAIVNALSDPHYAALRALILHLNRVQHRSQRNQMTASNLALIFGPTLTGVGAHNLADVGWQVRLVETLLLNATDIFDED</sequence>
<dbReference type="GO" id="GO:0005096">
    <property type="term" value="F:GTPase activator activity"/>
    <property type="evidence" value="ECO:0007669"/>
    <property type="project" value="UniProtKB-KW"/>
</dbReference>
<protein>
    <submittedName>
        <fullName evidence="3">RhoGAP-domain-containing protein</fullName>
    </submittedName>
</protein>
<dbReference type="Proteomes" id="UP000234275">
    <property type="component" value="Unassembled WGS sequence"/>
</dbReference>
<dbReference type="Pfam" id="PF00620">
    <property type="entry name" value="RhoGAP"/>
    <property type="match status" value="1"/>
</dbReference>
<dbReference type="InterPro" id="IPR050729">
    <property type="entry name" value="Rho-GAP"/>
</dbReference>
<dbReference type="OrthoDB" id="4526095at2759"/>